<evidence type="ECO:0000256" key="1">
    <source>
        <dbReference type="SAM" id="Phobius"/>
    </source>
</evidence>
<dbReference type="RefSeq" id="WP_095881016.1">
    <property type="nucleotide sequence ID" value="NZ_NTHN02000042.1"/>
</dbReference>
<evidence type="ECO:0000313" key="3">
    <source>
        <dbReference type="EMBL" id="PBD20525.1"/>
    </source>
</evidence>
<evidence type="ECO:0000313" key="2">
    <source>
        <dbReference type="EMBL" id="MCT4372309.1"/>
    </source>
</evidence>
<dbReference type="OrthoDB" id="7871110at2"/>
<organism evidence="3">
    <name type="scientific">Alloyangia mangrovi</name>
    <dbReference type="NCBI Taxonomy" id="1779329"/>
    <lineage>
        <taxon>Bacteria</taxon>
        <taxon>Pseudomonadati</taxon>
        <taxon>Pseudomonadota</taxon>
        <taxon>Alphaproteobacteria</taxon>
        <taxon>Rhodobacterales</taxon>
        <taxon>Roseobacteraceae</taxon>
        <taxon>Alloyangia</taxon>
    </lineage>
</organism>
<dbReference type="EMBL" id="NTHN01000038">
    <property type="protein sequence ID" value="PBD20525.1"/>
    <property type="molecule type" value="Genomic_DNA"/>
</dbReference>
<reference evidence="3" key="1">
    <citation type="submission" date="2017-09" db="EMBL/GenBank/DDBJ databases">
        <title>Yangia sp. SAOS 153D whole genome sequencing.</title>
        <authorList>
            <person name="Verma A."/>
            <person name="Krishnamurthi S."/>
        </authorList>
    </citation>
    <scope>NUCLEOTIDE SEQUENCE [LARGE SCALE GENOMIC DNA]</scope>
    <source>
        <strain evidence="3">SAOS 153D</strain>
    </source>
</reference>
<keyword evidence="1" id="KW-0812">Transmembrane</keyword>
<keyword evidence="1" id="KW-1133">Transmembrane helix</keyword>
<evidence type="ECO:0008006" key="5">
    <source>
        <dbReference type="Google" id="ProtNLM"/>
    </source>
</evidence>
<keyword evidence="1" id="KW-0472">Membrane</keyword>
<dbReference type="Proteomes" id="UP000217448">
    <property type="component" value="Unassembled WGS sequence"/>
</dbReference>
<gene>
    <name evidence="2" type="ORF">CLG85_019110</name>
    <name evidence="3" type="ORF">CLG85_03520</name>
</gene>
<evidence type="ECO:0000313" key="4">
    <source>
        <dbReference type="Proteomes" id="UP000217448"/>
    </source>
</evidence>
<protein>
    <recommendedName>
        <fullName evidence="5">Lipopolysaccharide export system protein LptC</fullName>
    </recommendedName>
</protein>
<reference evidence="4" key="2">
    <citation type="submission" date="2023-07" db="EMBL/GenBank/DDBJ databases">
        <title>Yangia mangrovi SAOS 153D genome.</title>
        <authorList>
            <person name="Verma A."/>
            <person name="Pal Y."/>
            <person name="Sundharam S."/>
            <person name="Bisht B."/>
            <person name="Srinivasan K."/>
        </authorList>
    </citation>
    <scope>NUCLEOTIDE SEQUENCE [LARGE SCALE GENOMIC DNA]</scope>
    <source>
        <strain evidence="4">SAOS 153D</strain>
    </source>
</reference>
<keyword evidence="4" id="KW-1185">Reference proteome</keyword>
<comment type="caution">
    <text evidence="3">The sequence shown here is derived from an EMBL/GenBank/DDBJ whole genome shotgun (WGS) entry which is preliminary data.</text>
</comment>
<accession>A0A2A3JZ97</accession>
<sequence>MVQRGDTYSRLIAWLKLLLPLVALVSLSTLFLLSRGSQTSQDLPFAEGSVPDSEVVMAPQYAGTTARGDAITMTAQRLRPTGEREGELEADGFSATMDMTDGSHLTLDADLATIREEEKGALLQKSVRITSSAGYEMVTEKMRTALDRIEAETLAPVSGEGPAGRFTAGRLKITSSGEADDVQLLFTDGVKLIYDPKKK</sequence>
<name>A0A2A3JZ97_9RHOB</name>
<dbReference type="EMBL" id="NTHN02000042">
    <property type="protein sequence ID" value="MCT4372309.1"/>
    <property type="molecule type" value="Genomic_DNA"/>
</dbReference>
<proteinExistence type="predicted"/>
<reference evidence="2" key="3">
    <citation type="submission" date="2024-05" db="EMBL/GenBank/DDBJ databases">
        <title>Yangia mangrovi SAOS 153D genome.</title>
        <authorList>
            <person name="Verma A."/>
            <person name="Pal Y."/>
            <person name="Sundharam S."/>
            <person name="Bisht B."/>
            <person name="Srinivasan K."/>
        </authorList>
    </citation>
    <scope>NUCLEOTIDE SEQUENCE</scope>
    <source>
        <strain evidence="2">SAOS 153D</strain>
    </source>
</reference>
<feature type="transmembrane region" description="Helical" evidence="1">
    <location>
        <begin position="12"/>
        <end position="33"/>
    </location>
</feature>
<dbReference type="AlphaFoldDB" id="A0A2A3JZ97"/>